<evidence type="ECO:0000256" key="1">
    <source>
        <dbReference type="ARBA" id="ARBA00008467"/>
    </source>
</evidence>
<proteinExistence type="inferred from homology"/>
<dbReference type="PROSITE" id="PS52004">
    <property type="entry name" value="KS3_2"/>
    <property type="match status" value="1"/>
</dbReference>
<reference evidence="4" key="1">
    <citation type="submission" date="2018-06" db="EMBL/GenBank/DDBJ databases">
        <authorList>
            <person name="Zhirakovskaya E."/>
        </authorList>
    </citation>
    <scope>NUCLEOTIDE SEQUENCE</scope>
</reference>
<dbReference type="Gene3D" id="3.40.47.10">
    <property type="match status" value="2"/>
</dbReference>
<keyword evidence="2 4" id="KW-0808">Transferase</keyword>
<dbReference type="SMART" id="SM00825">
    <property type="entry name" value="PKS_KS"/>
    <property type="match status" value="1"/>
</dbReference>
<dbReference type="PROSITE" id="PS51257">
    <property type="entry name" value="PROKAR_LIPOPROTEIN"/>
    <property type="match status" value="1"/>
</dbReference>
<comment type="similarity">
    <text evidence="1">Belongs to the thiolase-like superfamily. Beta-ketoacyl-ACP synthases family.</text>
</comment>
<dbReference type="PANTHER" id="PTHR11712:SF336">
    <property type="entry name" value="3-OXOACYL-[ACYL-CARRIER-PROTEIN] SYNTHASE, MITOCHONDRIAL"/>
    <property type="match status" value="1"/>
</dbReference>
<protein>
    <submittedName>
        <fullName evidence="4">3-oxoacyl-[acyl-carrier-protein] synthase, KASII</fullName>
        <ecNumber evidence="4">2.3.1.179</ecNumber>
    </submittedName>
</protein>
<dbReference type="EMBL" id="UOFX01000044">
    <property type="protein sequence ID" value="VAX08954.1"/>
    <property type="molecule type" value="Genomic_DNA"/>
</dbReference>
<feature type="domain" description="Ketosynthase family 3 (KS3)" evidence="3">
    <location>
        <begin position="1"/>
        <end position="409"/>
    </location>
</feature>
<organism evidence="4">
    <name type="scientific">hydrothermal vent metagenome</name>
    <dbReference type="NCBI Taxonomy" id="652676"/>
    <lineage>
        <taxon>unclassified sequences</taxon>
        <taxon>metagenomes</taxon>
        <taxon>ecological metagenomes</taxon>
    </lineage>
</organism>
<dbReference type="InterPro" id="IPR014030">
    <property type="entry name" value="Ketoacyl_synth_N"/>
</dbReference>
<gene>
    <name evidence="4" type="ORF">MNBD_GAMMA26-2204</name>
</gene>
<dbReference type="Pfam" id="PF02801">
    <property type="entry name" value="Ketoacyl-synt_C"/>
    <property type="match status" value="1"/>
</dbReference>
<dbReference type="InterPro" id="IPR014031">
    <property type="entry name" value="Ketoacyl_synth_C"/>
</dbReference>
<evidence type="ECO:0000313" key="4">
    <source>
        <dbReference type="EMBL" id="VAX08954.1"/>
    </source>
</evidence>
<evidence type="ECO:0000259" key="3">
    <source>
        <dbReference type="PROSITE" id="PS52004"/>
    </source>
</evidence>
<dbReference type="GO" id="GO:0006633">
    <property type="term" value="P:fatty acid biosynthetic process"/>
    <property type="evidence" value="ECO:0007669"/>
    <property type="project" value="InterPro"/>
</dbReference>
<dbReference type="InterPro" id="IPR018201">
    <property type="entry name" value="Ketoacyl_synth_AS"/>
</dbReference>
<dbReference type="InterPro" id="IPR020841">
    <property type="entry name" value="PKS_Beta-ketoAc_synthase_dom"/>
</dbReference>
<dbReference type="SUPFAM" id="SSF53901">
    <property type="entry name" value="Thiolase-like"/>
    <property type="match status" value="2"/>
</dbReference>
<dbReference type="AlphaFoldDB" id="A0A3B1BAE4"/>
<dbReference type="GO" id="GO:0004315">
    <property type="term" value="F:3-oxoacyl-[acyl-carrier-protein] synthase activity"/>
    <property type="evidence" value="ECO:0007669"/>
    <property type="project" value="UniProtKB-EC"/>
</dbReference>
<dbReference type="NCBIfam" id="NF005589">
    <property type="entry name" value="PRK07314.1"/>
    <property type="match status" value="1"/>
</dbReference>
<name>A0A3B1BAE4_9ZZZZ</name>
<evidence type="ECO:0000256" key="2">
    <source>
        <dbReference type="ARBA" id="ARBA00022679"/>
    </source>
</evidence>
<dbReference type="InterPro" id="IPR000794">
    <property type="entry name" value="Beta-ketoacyl_synthase"/>
</dbReference>
<dbReference type="Pfam" id="PF00109">
    <property type="entry name" value="ketoacyl-synt"/>
    <property type="match status" value="1"/>
</dbReference>
<keyword evidence="4" id="KW-0012">Acyltransferase</keyword>
<dbReference type="EC" id="2.3.1.179" evidence="4"/>
<accession>A0A3B1BAE4</accession>
<dbReference type="CDD" id="cd00834">
    <property type="entry name" value="KAS_I_II"/>
    <property type="match status" value="1"/>
</dbReference>
<sequence length="410" mass="42773">MKKVVVTGIGVISPIGIGLDDYWAALAAGASGCNISQVLSDKGNRSNLACEADAFSPESYMDKKLIKRTSRFIQFALTSAQLALEQAKGFETAYSSHQVGTLIGVGAGGYDALDTEYDKYFKKGPRYASPFAITNTIPNMAASNVAIANNFTGLCVAPVAACAAGLYAVCEAVSFIQSGLIDAAIAGGVESTMTSFVVGGYDRLRVLSTRNDTPETASRPFDRDRDGFVIAEGCALFALESYDSALQRGANILGEISGFSLSCDASHITSPDLSGNVMAATMKQAIHSASIGTSDIAYVNAHGTSTKVNDLVEAKAINDVFGDLESPMVVTAIKSMIGHSLGASGALALAASLQSLNKNIIPPTINTSNLDEECRITIAGNRAKHKICNHVLTNAFGFGGHNASVVTSRI</sequence>
<dbReference type="PROSITE" id="PS00606">
    <property type="entry name" value="KS3_1"/>
    <property type="match status" value="1"/>
</dbReference>
<dbReference type="PANTHER" id="PTHR11712">
    <property type="entry name" value="POLYKETIDE SYNTHASE-RELATED"/>
    <property type="match status" value="1"/>
</dbReference>
<dbReference type="InterPro" id="IPR016039">
    <property type="entry name" value="Thiolase-like"/>
</dbReference>
<dbReference type="FunFam" id="3.40.47.10:FF:000018">
    <property type="entry name" value="3-oxoacyl-[acyl-carrier-protein] synthase 2"/>
    <property type="match status" value="1"/>
</dbReference>